<gene>
    <name evidence="2" type="ORF">BJ987_000234</name>
</gene>
<feature type="compositionally biased region" description="Acidic residues" evidence="1">
    <location>
        <begin position="110"/>
        <end position="119"/>
    </location>
</feature>
<feature type="region of interest" description="Disordered" evidence="1">
    <location>
        <begin position="108"/>
        <end position="129"/>
    </location>
</feature>
<reference evidence="2 3" key="1">
    <citation type="submission" date="2021-03" db="EMBL/GenBank/DDBJ databases">
        <title>Sequencing the genomes of 1000 actinobacteria strains.</title>
        <authorList>
            <person name="Klenk H.-P."/>
        </authorList>
    </citation>
    <scope>NUCLEOTIDE SEQUENCE [LARGE SCALE GENOMIC DNA]</scope>
    <source>
        <strain evidence="2 3">DSM 45516</strain>
    </source>
</reference>
<dbReference type="Proteomes" id="UP001519325">
    <property type="component" value="Unassembled WGS sequence"/>
</dbReference>
<protein>
    <submittedName>
        <fullName evidence="2">Membrane protein involved in colicin uptake</fullName>
    </submittedName>
</protein>
<keyword evidence="3" id="KW-1185">Reference proteome</keyword>
<sequence>MVNYEAEIERIAEETRRRSAMLLEELGDVRSRTARKSEELAEQATLEMAQFWEEKAEEFAKAQAEAEEKERAEMEARAEKERLMAEAREQREAIARSIAARKSKDVVLPIDDDDDDPEAEYYRRESWLV</sequence>
<evidence type="ECO:0000256" key="1">
    <source>
        <dbReference type="SAM" id="MobiDB-lite"/>
    </source>
</evidence>
<evidence type="ECO:0000313" key="3">
    <source>
        <dbReference type="Proteomes" id="UP001519325"/>
    </source>
</evidence>
<organism evidence="2 3">
    <name type="scientific">Nocardia goodfellowii</name>
    <dbReference type="NCBI Taxonomy" id="882446"/>
    <lineage>
        <taxon>Bacteria</taxon>
        <taxon>Bacillati</taxon>
        <taxon>Actinomycetota</taxon>
        <taxon>Actinomycetes</taxon>
        <taxon>Mycobacteriales</taxon>
        <taxon>Nocardiaceae</taxon>
        <taxon>Nocardia</taxon>
    </lineage>
</organism>
<dbReference type="RefSeq" id="WP_209883864.1">
    <property type="nucleotide sequence ID" value="NZ_JAGGMR010000001.1"/>
</dbReference>
<feature type="compositionally biased region" description="Basic and acidic residues" evidence="1">
    <location>
        <begin position="120"/>
        <end position="129"/>
    </location>
</feature>
<proteinExistence type="predicted"/>
<comment type="caution">
    <text evidence="2">The sequence shown here is derived from an EMBL/GenBank/DDBJ whole genome shotgun (WGS) entry which is preliminary data.</text>
</comment>
<name>A0ABS4Q6X0_9NOCA</name>
<accession>A0ABS4Q6X0</accession>
<dbReference type="EMBL" id="JAGGMR010000001">
    <property type="protein sequence ID" value="MBP2187333.1"/>
    <property type="molecule type" value="Genomic_DNA"/>
</dbReference>
<evidence type="ECO:0000313" key="2">
    <source>
        <dbReference type="EMBL" id="MBP2187333.1"/>
    </source>
</evidence>
<feature type="region of interest" description="Disordered" evidence="1">
    <location>
        <begin position="64"/>
        <end position="83"/>
    </location>
</feature>